<comment type="caution">
    <text evidence="2">The sequence shown here is derived from an EMBL/GenBank/DDBJ whole genome shotgun (WGS) entry which is preliminary data.</text>
</comment>
<dbReference type="Proteomes" id="UP000255286">
    <property type="component" value="Unassembled WGS sequence"/>
</dbReference>
<protein>
    <submittedName>
        <fullName evidence="2">Uncharacterized protein</fullName>
    </submittedName>
</protein>
<evidence type="ECO:0000313" key="2">
    <source>
        <dbReference type="EMBL" id="SUX81657.1"/>
    </source>
</evidence>
<dbReference type="RefSeq" id="WP_186336742.1">
    <property type="nucleotide sequence ID" value="NZ_UIGT01000001.1"/>
</dbReference>
<sequence length="58" mass="6782">MTLEQRVEALELNVKELESRVSNKDKQLSRLEQILRNRIDEFSAYIDTTALSARDTSR</sequence>
<feature type="coiled-coil region" evidence="1">
    <location>
        <begin position="7"/>
        <end position="34"/>
    </location>
</feature>
<dbReference type="AlphaFoldDB" id="A0A9Q7ZNH3"/>
<proteinExistence type="predicted"/>
<organism evidence="2 3">
    <name type="scientific">Citrobacter youngae</name>
    <dbReference type="NCBI Taxonomy" id="133448"/>
    <lineage>
        <taxon>Bacteria</taxon>
        <taxon>Pseudomonadati</taxon>
        <taxon>Pseudomonadota</taxon>
        <taxon>Gammaproteobacteria</taxon>
        <taxon>Enterobacterales</taxon>
        <taxon>Enterobacteriaceae</taxon>
        <taxon>Citrobacter</taxon>
        <taxon>Citrobacter freundii complex</taxon>
    </lineage>
</organism>
<gene>
    <name evidence="2" type="ORF">NCTC8782_04289</name>
</gene>
<dbReference type="EMBL" id="UIGT01000001">
    <property type="protein sequence ID" value="SUX81657.1"/>
    <property type="molecule type" value="Genomic_DNA"/>
</dbReference>
<evidence type="ECO:0000313" key="3">
    <source>
        <dbReference type="Proteomes" id="UP000255286"/>
    </source>
</evidence>
<accession>A0A9Q7ZNH3</accession>
<evidence type="ECO:0000256" key="1">
    <source>
        <dbReference type="SAM" id="Coils"/>
    </source>
</evidence>
<name>A0A9Q7ZNH3_9ENTR</name>
<keyword evidence="1" id="KW-0175">Coiled coil</keyword>
<reference evidence="2 3" key="1">
    <citation type="submission" date="2018-06" db="EMBL/GenBank/DDBJ databases">
        <authorList>
            <consortium name="Pathogen Informatics"/>
            <person name="Doyle S."/>
        </authorList>
    </citation>
    <scope>NUCLEOTIDE SEQUENCE [LARGE SCALE GENOMIC DNA]</scope>
    <source>
        <strain evidence="2 3">NCTC8782</strain>
    </source>
</reference>